<dbReference type="Pfam" id="PF05119">
    <property type="entry name" value="Terminase_4"/>
    <property type="match status" value="1"/>
</dbReference>
<protein>
    <submittedName>
        <fullName evidence="2">Phage terminase small subunit</fullName>
    </submittedName>
</protein>
<evidence type="ECO:0000313" key="2">
    <source>
        <dbReference type="EMBL" id="MDR6535599.1"/>
    </source>
</evidence>
<dbReference type="EMBL" id="JAVDRF010000002">
    <property type="protein sequence ID" value="MDR6535599.1"/>
    <property type="molecule type" value="Genomic_DNA"/>
</dbReference>
<evidence type="ECO:0000313" key="3">
    <source>
        <dbReference type="Proteomes" id="UP001184230"/>
    </source>
</evidence>
<name>A0ABU1NAY1_9BURK</name>
<evidence type="ECO:0000256" key="1">
    <source>
        <dbReference type="SAM" id="MobiDB-lite"/>
    </source>
</evidence>
<dbReference type="RefSeq" id="WP_309899823.1">
    <property type="nucleotide sequence ID" value="NZ_JAVDRF010000002.1"/>
</dbReference>
<dbReference type="Proteomes" id="UP001184230">
    <property type="component" value="Unassembled WGS sequence"/>
</dbReference>
<gene>
    <name evidence="2" type="ORF">J2739_001359</name>
</gene>
<sequence>MAALTKGRLITGKPRIKSLNNLSEGPARVFAHVVNSVDPSHFSDVDLPLLESYAVAAYLTSEAAEHLAEEGTVIGGRASPWLAAKEKADKLLVALSARLRICPQSRFDRLVAGANSRSQPNSRRPWESDPDGLLAGDDDEIGNKFFNRGRKPR</sequence>
<organism evidence="2 3">
    <name type="scientific">Variovorax soli</name>
    <dbReference type="NCBI Taxonomy" id="376815"/>
    <lineage>
        <taxon>Bacteria</taxon>
        <taxon>Pseudomonadati</taxon>
        <taxon>Pseudomonadota</taxon>
        <taxon>Betaproteobacteria</taxon>
        <taxon>Burkholderiales</taxon>
        <taxon>Comamonadaceae</taxon>
        <taxon>Variovorax</taxon>
    </lineage>
</organism>
<accession>A0ABU1NAY1</accession>
<keyword evidence="3" id="KW-1185">Reference proteome</keyword>
<reference evidence="2 3" key="1">
    <citation type="submission" date="2023-07" db="EMBL/GenBank/DDBJ databases">
        <title>Sorghum-associated microbial communities from plants grown in Nebraska, USA.</title>
        <authorList>
            <person name="Schachtman D."/>
        </authorList>
    </citation>
    <scope>NUCLEOTIDE SEQUENCE [LARGE SCALE GENOMIC DNA]</scope>
    <source>
        <strain evidence="2 3">DS1781</strain>
    </source>
</reference>
<proteinExistence type="predicted"/>
<dbReference type="InterPro" id="IPR006448">
    <property type="entry name" value="Phage_term_ssu_P27"/>
</dbReference>
<comment type="caution">
    <text evidence="2">The sequence shown here is derived from an EMBL/GenBank/DDBJ whole genome shotgun (WGS) entry which is preliminary data.</text>
</comment>
<feature type="region of interest" description="Disordered" evidence="1">
    <location>
        <begin position="113"/>
        <end position="153"/>
    </location>
</feature>